<dbReference type="GO" id="GO:0007165">
    <property type="term" value="P:signal transduction"/>
    <property type="evidence" value="ECO:0007669"/>
    <property type="project" value="UniProtKB-KW"/>
</dbReference>
<evidence type="ECO:0000256" key="4">
    <source>
        <dbReference type="PROSITE-ProRule" id="PRU00284"/>
    </source>
</evidence>
<dbReference type="KEGG" id="ccah:DWG20_05780"/>
<reference evidence="7 8" key="1">
    <citation type="submission" date="2018-07" db="EMBL/GenBank/DDBJ databases">
        <title>Crenobacter cavernae sp. nov., isolated from a karst cave.</title>
        <authorList>
            <person name="Zhu H."/>
        </authorList>
    </citation>
    <scope>NUCLEOTIDE SEQUENCE [LARGE SCALE GENOMIC DNA]</scope>
    <source>
        <strain evidence="7 8">K1W11S-77</strain>
    </source>
</reference>
<keyword evidence="2 4" id="KW-0807">Transducer</keyword>
<dbReference type="Gene3D" id="1.10.287.950">
    <property type="entry name" value="Methyl-accepting chemotaxis protein"/>
    <property type="match status" value="1"/>
</dbReference>
<keyword evidence="5" id="KW-0812">Transmembrane</keyword>
<evidence type="ECO:0000256" key="1">
    <source>
        <dbReference type="ARBA" id="ARBA00004370"/>
    </source>
</evidence>
<dbReference type="SUPFAM" id="SSF58104">
    <property type="entry name" value="Methyl-accepting chemotaxis protein (MCP) signaling domain"/>
    <property type="match status" value="1"/>
</dbReference>
<comment type="subcellular location">
    <subcellularLocation>
        <location evidence="1">Membrane</location>
    </subcellularLocation>
</comment>
<dbReference type="InterPro" id="IPR004089">
    <property type="entry name" value="MCPsignal_dom"/>
</dbReference>
<name>A0A345Y4Y1_9NEIS</name>
<evidence type="ECO:0000256" key="2">
    <source>
        <dbReference type="ARBA" id="ARBA00023224"/>
    </source>
</evidence>
<dbReference type="SMART" id="SM00283">
    <property type="entry name" value="MA"/>
    <property type="match status" value="1"/>
</dbReference>
<proteinExistence type="inferred from homology"/>
<comment type="similarity">
    <text evidence="3">Belongs to the methyl-accepting chemotaxis (MCP) protein family.</text>
</comment>
<evidence type="ECO:0000256" key="3">
    <source>
        <dbReference type="ARBA" id="ARBA00029447"/>
    </source>
</evidence>
<evidence type="ECO:0000313" key="7">
    <source>
        <dbReference type="EMBL" id="AXK38983.1"/>
    </source>
</evidence>
<sequence length="600" mass="64575">MEFLSYNGRHDRHVAKGRGGKMTLRGIFTVLTAGGVALMTALGLTALQLNEAATELELAEQSRYHSYLLADELRQSSDELTRMARTYAVTGDARYEQQYLDVLAIRDGKKPRPEGYERIYWDFIAAGEAKPRPDGETVSLQTLLERAGVTEAEFAKLRDAQARSDALVKTETVALNAVKGRFDDGKGGFTRTGEPDLALAQRILHDAGYHRTKAEILRPLDAFFALLSERTAAQVAAAQAHQAFWMQVVVGLIVLTALTLALSLMFAYRKLMTILGDEPQAVSEQLREIAAGRLDGEIRTKRPNSVLGVLAHMQAELAGMIGGIRRGSDQLRETGGNLKTLSSLVAEGCAQQAQSTTEIAAAVEELAVGVAEMAGSAENVERLTGQAQADVSDGAAQVSGVAQKIHQVREVVLESAENVRALGRESEKISAIVDTIRDVADQTSLLALNAAIEAARAGEQGRGFAVVADEVRRLAERTEVSTREITEMVQAIQSGVQLSAAKMEQAVVEVEAGNVLSGQVEERLQGIQRQSADVLTLVQGITLALVEQKAAGSEIARNVEHIVGLSERSDQGVRSIDDNVDTLNAVAHGLHEAVARFKLA</sequence>
<dbReference type="GO" id="GO:0016020">
    <property type="term" value="C:membrane"/>
    <property type="evidence" value="ECO:0007669"/>
    <property type="project" value="UniProtKB-SubCell"/>
</dbReference>
<feature type="transmembrane region" description="Helical" evidence="5">
    <location>
        <begin position="244"/>
        <end position="268"/>
    </location>
</feature>
<dbReference type="PROSITE" id="PS50111">
    <property type="entry name" value="CHEMOTAXIS_TRANSDUC_2"/>
    <property type="match status" value="1"/>
</dbReference>
<protein>
    <submittedName>
        <fullName evidence="7">Methyl-accepting chemotaxis protein</fullName>
    </submittedName>
</protein>
<dbReference type="FunFam" id="1.10.287.950:FF:000001">
    <property type="entry name" value="Methyl-accepting chemotaxis sensory transducer"/>
    <property type="match status" value="1"/>
</dbReference>
<dbReference type="EMBL" id="CP031337">
    <property type="protein sequence ID" value="AXK38983.1"/>
    <property type="molecule type" value="Genomic_DNA"/>
</dbReference>
<feature type="domain" description="Methyl-accepting transducer" evidence="6">
    <location>
        <begin position="327"/>
        <end position="563"/>
    </location>
</feature>
<dbReference type="Proteomes" id="UP000254537">
    <property type="component" value="Chromosome"/>
</dbReference>
<keyword evidence="5" id="KW-1133">Transmembrane helix</keyword>
<dbReference type="Pfam" id="PF00015">
    <property type="entry name" value="MCPsignal"/>
    <property type="match status" value="1"/>
</dbReference>
<feature type="transmembrane region" description="Helical" evidence="5">
    <location>
        <begin position="26"/>
        <end position="47"/>
    </location>
</feature>
<dbReference type="CDD" id="cd11386">
    <property type="entry name" value="MCP_signal"/>
    <property type="match status" value="1"/>
</dbReference>
<dbReference type="PANTHER" id="PTHR32089:SF112">
    <property type="entry name" value="LYSOZYME-LIKE PROTEIN-RELATED"/>
    <property type="match status" value="1"/>
</dbReference>
<dbReference type="PANTHER" id="PTHR32089">
    <property type="entry name" value="METHYL-ACCEPTING CHEMOTAXIS PROTEIN MCPB"/>
    <property type="match status" value="1"/>
</dbReference>
<gene>
    <name evidence="7" type="ORF">DWG20_05780</name>
</gene>
<dbReference type="GO" id="GO:0006935">
    <property type="term" value="P:chemotaxis"/>
    <property type="evidence" value="ECO:0007669"/>
    <property type="project" value="UniProtKB-ARBA"/>
</dbReference>
<keyword evidence="5" id="KW-0472">Membrane</keyword>
<evidence type="ECO:0000313" key="8">
    <source>
        <dbReference type="Proteomes" id="UP000254537"/>
    </source>
</evidence>
<organism evidence="7 8">
    <name type="scientific">Crenobacter cavernae</name>
    <dbReference type="NCBI Taxonomy" id="2290923"/>
    <lineage>
        <taxon>Bacteria</taxon>
        <taxon>Pseudomonadati</taxon>
        <taxon>Pseudomonadota</taxon>
        <taxon>Betaproteobacteria</taxon>
        <taxon>Neisseriales</taxon>
        <taxon>Neisseriaceae</taxon>
        <taxon>Crenobacter</taxon>
    </lineage>
</organism>
<evidence type="ECO:0000259" key="6">
    <source>
        <dbReference type="PROSITE" id="PS50111"/>
    </source>
</evidence>
<accession>A0A345Y4Y1</accession>
<dbReference type="AlphaFoldDB" id="A0A345Y4Y1"/>
<evidence type="ECO:0000256" key="5">
    <source>
        <dbReference type="SAM" id="Phobius"/>
    </source>
</evidence>